<dbReference type="InterPro" id="IPR011042">
    <property type="entry name" value="6-blade_b-propeller_TolB-like"/>
</dbReference>
<evidence type="ECO:0000313" key="4">
    <source>
        <dbReference type="EMBL" id="ATQ76426.1"/>
    </source>
</evidence>
<dbReference type="PANTHER" id="PTHR42776">
    <property type="entry name" value="SERINE PEPTIDASE S9 FAMILY MEMBER"/>
    <property type="match status" value="1"/>
</dbReference>
<protein>
    <submittedName>
        <fullName evidence="4">S9 family peptidase</fullName>
    </submittedName>
</protein>
<dbReference type="PANTHER" id="PTHR42776:SF28">
    <property type="entry name" value="GLUTAMYL ENDOPEPTIDASE, CHLOROPLASTIC-RELATED"/>
    <property type="match status" value="1"/>
</dbReference>
<feature type="signal peptide" evidence="2">
    <location>
        <begin position="1"/>
        <end position="22"/>
    </location>
</feature>
<feature type="chain" id="PRO_5013622190" evidence="2">
    <location>
        <begin position="23"/>
        <end position="806"/>
    </location>
</feature>
<dbReference type="GO" id="GO:0006508">
    <property type="term" value="P:proteolysis"/>
    <property type="evidence" value="ECO:0007669"/>
    <property type="project" value="InterPro"/>
</dbReference>
<accession>A0A2D2DN69</accession>
<reference evidence="4" key="1">
    <citation type="submission" date="2017-10" db="EMBL/GenBank/DDBJ databases">
        <title>Massilia psychrophilum sp. nov., a novel purple-pigmented bacterium isolated from Tianshan glacier, Xinjiang Municipality, China.</title>
        <authorList>
            <person name="Wang H."/>
        </authorList>
    </citation>
    <scope>NUCLEOTIDE SEQUENCE [LARGE SCALE GENOMIC DNA]</scope>
    <source>
        <strain evidence="4">B2</strain>
    </source>
</reference>
<dbReference type="EMBL" id="CP024608">
    <property type="protein sequence ID" value="ATQ76426.1"/>
    <property type="molecule type" value="Genomic_DNA"/>
</dbReference>
<dbReference type="Pfam" id="PF00326">
    <property type="entry name" value="Peptidase_S9"/>
    <property type="match status" value="1"/>
</dbReference>
<keyword evidence="1" id="KW-0378">Hydrolase</keyword>
<dbReference type="InterPro" id="IPR029058">
    <property type="entry name" value="AB_hydrolase_fold"/>
</dbReference>
<evidence type="ECO:0000256" key="1">
    <source>
        <dbReference type="ARBA" id="ARBA00022801"/>
    </source>
</evidence>
<dbReference type="AlphaFoldDB" id="A0A2D2DN69"/>
<dbReference type="SUPFAM" id="SSF82171">
    <property type="entry name" value="DPP6 N-terminal domain-like"/>
    <property type="match status" value="1"/>
</dbReference>
<dbReference type="Gene3D" id="2.120.10.30">
    <property type="entry name" value="TolB, C-terminal domain"/>
    <property type="match status" value="1"/>
</dbReference>
<dbReference type="KEGG" id="mass:CR152_19250"/>
<keyword evidence="5" id="KW-1185">Reference proteome</keyword>
<evidence type="ECO:0000259" key="3">
    <source>
        <dbReference type="Pfam" id="PF00326"/>
    </source>
</evidence>
<dbReference type="OrthoDB" id="6388416at2"/>
<keyword evidence="2" id="KW-0732">Signal</keyword>
<sequence length="806" mass="88385">MKLFLYLCVGILLLPVPDDASAAGATLTGYQQPSAPLQAIVDAPRPPAAIGGPQRRTVALLERPARPALQDLPKGSIKLSGLTIDTLHCAGAQPAFGHELNLLNVADGRQRPVLGLPPRARIAHLEFSPDERWIALSLWHEGRVQLWLVDVAAARARRLLERPLNTVLSNGFSWMAGSRTLLVSLAPEGARPAPAAAPVAAPAVQESVAGKPVQVSAIADPLPPGRAAEMLGWYLQRQLASVDVSGKLTLIGTADRLLAAAPSPDGNYILASRLQAPFAPAVSVLRWARRTELWDRRGKLIKVLHDNALNDRPAQDRDAVEPGPREFGWRADAAAALHWLEAGDGGDPRTQAEWRDVLYEQRAPWRQPALVLARVKGRINDVAWGSGALAVLTETWFQQGERRTWRIRPQQPDAAPALMFRRKIEDRYGDPGRPMKRALDNGERVLLTSTDGASLFYASAGASEEGDRPQLNRYRLDDGETTTLWRAQAPYYERVLVMLDRDGRRFVTQRESQDEPPNLFVREDGAPPHALTAVPSPFAWMKSVEVRVLRYQRADGVALSGKLYLPPGYQPGRDGPVGVLMWVYPRDFQSRSAAAEVRDSSHRYADIDPLSPLALVRLGYAVLDNPSMPIVAGEGGAANDAYLAQLTASAEAAVDELVRLGVAERKRIAIGGHSYGAFTVANLLAHTRLFAAGIAESGAYNRSLTPFGFQFEKRTLWQAPQVYQAMSPFHHADKIAAPLLMIHGQADSNPGTMPQQSERLFQALNSMGAVARLVTLPDEEHVVRAGESVSHVLWERERWLQRFLRP</sequence>
<organism evidence="4 5">
    <name type="scientific">Massilia violaceinigra</name>
    <dbReference type="NCBI Taxonomy" id="2045208"/>
    <lineage>
        <taxon>Bacteria</taxon>
        <taxon>Pseudomonadati</taxon>
        <taxon>Pseudomonadota</taxon>
        <taxon>Betaproteobacteria</taxon>
        <taxon>Burkholderiales</taxon>
        <taxon>Oxalobacteraceae</taxon>
        <taxon>Telluria group</taxon>
        <taxon>Massilia</taxon>
    </lineage>
</organism>
<dbReference type="SUPFAM" id="SSF53474">
    <property type="entry name" value="alpha/beta-Hydrolases"/>
    <property type="match status" value="1"/>
</dbReference>
<evidence type="ECO:0000256" key="2">
    <source>
        <dbReference type="SAM" id="SignalP"/>
    </source>
</evidence>
<dbReference type="RefSeq" id="WP_099877290.1">
    <property type="nucleotide sequence ID" value="NZ_CP024608.1"/>
</dbReference>
<evidence type="ECO:0000313" key="5">
    <source>
        <dbReference type="Proteomes" id="UP000229897"/>
    </source>
</evidence>
<name>A0A2D2DN69_9BURK</name>
<proteinExistence type="predicted"/>
<dbReference type="Gene3D" id="3.40.50.1820">
    <property type="entry name" value="alpha/beta hydrolase"/>
    <property type="match status" value="1"/>
</dbReference>
<dbReference type="InterPro" id="IPR001375">
    <property type="entry name" value="Peptidase_S9_cat"/>
</dbReference>
<gene>
    <name evidence="4" type="ORF">CR152_19250</name>
</gene>
<dbReference type="GO" id="GO:0004252">
    <property type="term" value="F:serine-type endopeptidase activity"/>
    <property type="evidence" value="ECO:0007669"/>
    <property type="project" value="TreeGrafter"/>
</dbReference>
<dbReference type="Proteomes" id="UP000229897">
    <property type="component" value="Chromosome"/>
</dbReference>
<feature type="domain" description="Peptidase S9 prolyl oligopeptidase catalytic" evidence="3">
    <location>
        <begin position="652"/>
        <end position="804"/>
    </location>
</feature>